<evidence type="ECO:0000256" key="2">
    <source>
        <dbReference type="SAM" id="SignalP"/>
    </source>
</evidence>
<feature type="region of interest" description="Disordered" evidence="1">
    <location>
        <begin position="81"/>
        <end position="103"/>
    </location>
</feature>
<keyword evidence="2" id="KW-0732">Signal</keyword>
<accession>A0ABS0XV44</accession>
<evidence type="ECO:0000313" key="4">
    <source>
        <dbReference type="Proteomes" id="UP000640426"/>
    </source>
</evidence>
<sequence>MKCSPLGMMRVTVAGAAALVSAACSEQVQSTEYYYDHRDELAALGQRCLKETTPAELVNPVTHLQQNCYNGALADARITRERRAANRRSASGRDADALSARAR</sequence>
<feature type="chain" id="PRO_5047407522" description="Lipoprotein" evidence="2">
    <location>
        <begin position="23"/>
        <end position="103"/>
    </location>
</feature>
<evidence type="ECO:0000256" key="1">
    <source>
        <dbReference type="SAM" id="MobiDB-lite"/>
    </source>
</evidence>
<evidence type="ECO:0000313" key="3">
    <source>
        <dbReference type="EMBL" id="MBJ6123618.1"/>
    </source>
</evidence>
<dbReference type="Proteomes" id="UP000640426">
    <property type="component" value="Unassembled WGS sequence"/>
</dbReference>
<proteinExistence type="predicted"/>
<evidence type="ECO:0008006" key="5">
    <source>
        <dbReference type="Google" id="ProtNLM"/>
    </source>
</evidence>
<reference evidence="4" key="1">
    <citation type="submission" date="2020-12" db="EMBL/GenBank/DDBJ databases">
        <title>Hymenobacter sp.</title>
        <authorList>
            <person name="Kim M.K."/>
        </authorList>
    </citation>
    <scope>NUCLEOTIDE SEQUENCE [LARGE SCALE GENOMIC DNA]</scope>
    <source>
        <strain evidence="4">BT553</strain>
    </source>
</reference>
<keyword evidence="4" id="KW-1185">Reference proteome</keyword>
<feature type="signal peptide" evidence="2">
    <location>
        <begin position="1"/>
        <end position="22"/>
    </location>
</feature>
<protein>
    <recommendedName>
        <fullName evidence="5">Lipoprotein</fullName>
    </recommendedName>
</protein>
<dbReference type="EMBL" id="JAELXS010000017">
    <property type="protein sequence ID" value="MBJ6123618.1"/>
    <property type="molecule type" value="Genomic_DNA"/>
</dbReference>
<comment type="caution">
    <text evidence="3">The sequence shown here is derived from an EMBL/GenBank/DDBJ whole genome shotgun (WGS) entry which is preliminary data.</text>
</comment>
<gene>
    <name evidence="3" type="ORF">JAO74_17705</name>
</gene>
<dbReference type="PROSITE" id="PS51257">
    <property type="entry name" value="PROKAR_LIPOPROTEIN"/>
    <property type="match status" value="1"/>
</dbReference>
<name>A0ABS0XV44_9SPHN</name>
<organism evidence="3 4">
    <name type="scientific">Sphingomonas mollis</name>
    <dbReference type="NCBI Taxonomy" id="2795726"/>
    <lineage>
        <taxon>Bacteria</taxon>
        <taxon>Pseudomonadati</taxon>
        <taxon>Pseudomonadota</taxon>
        <taxon>Alphaproteobacteria</taxon>
        <taxon>Sphingomonadales</taxon>
        <taxon>Sphingomonadaceae</taxon>
        <taxon>Sphingomonas</taxon>
    </lineage>
</organism>